<dbReference type="OrthoDB" id="6197657at2"/>
<evidence type="ECO:0000313" key="2">
    <source>
        <dbReference type="EMBL" id="SMC47934.1"/>
    </source>
</evidence>
<proteinExistence type="predicted"/>
<feature type="transmembrane region" description="Helical" evidence="1">
    <location>
        <begin position="46"/>
        <end position="70"/>
    </location>
</feature>
<dbReference type="Proteomes" id="UP000192708">
    <property type="component" value="Unassembled WGS sequence"/>
</dbReference>
<dbReference type="RefSeq" id="WP_084283301.1">
    <property type="nucleotide sequence ID" value="NZ_FWXJ01000005.1"/>
</dbReference>
<keyword evidence="3" id="KW-1185">Reference proteome</keyword>
<reference evidence="2 3" key="1">
    <citation type="submission" date="2017-04" db="EMBL/GenBank/DDBJ databases">
        <authorList>
            <person name="Afonso C.L."/>
            <person name="Miller P.J."/>
            <person name="Scott M.A."/>
            <person name="Spackman E."/>
            <person name="Goraichik I."/>
            <person name="Dimitrov K.M."/>
            <person name="Suarez D.L."/>
            <person name="Swayne D.E."/>
        </authorList>
    </citation>
    <scope>NUCLEOTIDE SEQUENCE [LARGE SCALE GENOMIC DNA]</scope>
    <source>
        <strain evidence="2 3">VK13</strain>
    </source>
</reference>
<sequence>MKTRILMWILWPSFIVAGLAEGFIFTLINPADLMFFNQPVEIPKEGIYTLGFFVLWLFCALSSAMTLFIIPDSWKSQAPEQKSNSLI</sequence>
<accession>A0A1W1ZHT7</accession>
<organism evidence="2 3">
    <name type="scientific">Polynucleobacter kasalickyi</name>
    <dbReference type="NCBI Taxonomy" id="1938817"/>
    <lineage>
        <taxon>Bacteria</taxon>
        <taxon>Pseudomonadati</taxon>
        <taxon>Pseudomonadota</taxon>
        <taxon>Betaproteobacteria</taxon>
        <taxon>Burkholderiales</taxon>
        <taxon>Burkholderiaceae</taxon>
        <taxon>Polynucleobacter</taxon>
    </lineage>
</organism>
<gene>
    <name evidence="2" type="ORF">SAMN06296008_105150</name>
</gene>
<evidence type="ECO:0008006" key="4">
    <source>
        <dbReference type="Google" id="ProtNLM"/>
    </source>
</evidence>
<name>A0A1W1ZHT7_9BURK</name>
<evidence type="ECO:0000256" key="1">
    <source>
        <dbReference type="SAM" id="Phobius"/>
    </source>
</evidence>
<keyword evidence="1" id="KW-1133">Transmembrane helix</keyword>
<protein>
    <recommendedName>
        <fullName evidence="4">Transmembrane protein</fullName>
    </recommendedName>
</protein>
<dbReference type="AlphaFoldDB" id="A0A1W1ZHT7"/>
<evidence type="ECO:0000313" key="3">
    <source>
        <dbReference type="Proteomes" id="UP000192708"/>
    </source>
</evidence>
<dbReference type="EMBL" id="FWXJ01000005">
    <property type="protein sequence ID" value="SMC47934.1"/>
    <property type="molecule type" value="Genomic_DNA"/>
</dbReference>
<dbReference type="STRING" id="1938817.SAMN06296008_105150"/>
<keyword evidence="1" id="KW-0472">Membrane</keyword>
<keyword evidence="1" id="KW-0812">Transmembrane</keyword>